<dbReference type="SUPFAM" id="SSF56112">
    <property type="entry name" value="Protein kinase-like (PK-like)"/>
    <property type="match status" value="1"/>
</dbReference>
<dbReference type="AlphaFoldDB" id="A0A3B6LVL2"/>
<dbReference type="STRING" id="4565.A0A3B6LVL2"/>
<feature type="domain" description="Protein kinase" evidence="2">
    <location>
        <begin position="183"/>
        <end position="474"/>
    </location>
</feature>
<reference evidence="3" key="2">
    <citation type="submission" date="2018-10" db="UniProtKB">
        <authorList>
            <consortium name="EnsemblPlants"/>
        </authorList>
    </citation>
    <scope>IDENTIFICATION</scope>
</reference>
<dbReference type="GO" id="GO:0007166">
    <property type="term" value="P:cell surface receptor signaling pathway"/>
    <property type="evidence" value="ECO:0007669"/>
    <property type="project" value="InterPro"/>
</dbReference>
<dbReference type="CDD" id="cd21037">
    <property type="entry name" value="MLKL_NTD"/>
    <property type="match status" value="1"/>
</dbReference>
<dbReference type="RefSeq" id="XP_044393988.1">
    <property type="nucleotide sequence ID" value="XM_044538053.1"/>
</dbReference>
<evidence type="ECO:0000313" key="3">
    <source>
        <dbReference type="EnsemblPlants" id="TraesCS5B02G457300.1.cds1"/>
    </source>
</evidence>
<evidence type="ECO:0000259" key="2">
    <source>
        <dbReference type="PROSITE" id="PS50011"/>
    </source>
</evidence>
<sequence>MALWAGLGQAATVAQLVGVDAGGLISLITQAALTARQNKKACEQLSRRVHMIADLLPHLQEPELMRRPEFRRPLAGLGDTLREAHDLVMVCQRKSRFYRFLNARRLADKFRDIQSRMDSYLLVVPFISYIALTYNLNRICDSLRPSHTTLQSPASTSQSHPVPAWKGVAKFTLAEIAAASNSYAFFTKVCKGTSGTVYRGRLSDGSDVAIKRISKTAQDREKVLRTELAVIPHPRHSHFVRLLGWCEEEDERLVVTEYMRNGWLHDHLHGRKPPSSAVMVSWNTRVEVLLGASRAIRYLHCNFEPSVINCNIKSSNILLNASWMPRVSDLGSSVRHETDEAEYQVVGKGGYIDPEYCRTGRLTPATDVYSFGVVMLEVLTGRPPVITTPAEGGAGRGPDGLGALCAPTYRGRGAGEAAGRAPGAAANAGAAPGAAVGGQHGGPVSASAVDSSATHIRRRGSPRHSVQARQHVACSAANG</sequence>
<evidence type="ECO:0000313" key="4">
    <source>
        <dbReference type="Proteomes" id="UP000019116"/>
    </source>
</evidence>
<accession>A0A3B6LVL2</accession>
<dbReference type="Gramene" id="TraesCLE_scaffold_039403_01G000200.1">
    <property type="protein sequence ID" value="TraesCLE_scaffold_039403_01G000200.1"/>
    <property type="gene ID" value="TraesCLE_scaffold_039403_01G000200"/>
</dbReference>
<feature type="region of interest" description="Disordered" evidence="1">
    <location>
        <begin position="415"/>
        <end position="479"/>
    </location>
</feature>
<dbReference type="InterPro" id="IPR000719">
    <property type="entry name" value="Prot_kinase_dom"/>
</dbReference>
<dbReference type="GeneID" id="123117266"/>
<dbReference type="Proteomes" id="UP000019116">
    <property type="component" value="Chromosome 5B"/>
</dbReference>
<dbReference type="InterPro" id="IPR045766">
    <property type="entry name" value="MCAfunc"/>
</dbReference>
<proteinExistence type="predicted"/>
<dbReference type="Gene3D" id="1.10.510.10">
    <property type="entry name" value="Transferase(Phosphotransferase) domain 1"/>
    <property type="match status" value="1"/>
</dbReference>
<dbReference type="EnsemblPlants" id="TraesCS5B02G457300.1">
    <property type="protein sequence ID" value="TraesCS5B02G457300.1.cds1"/>
    <property type="gene ID" value="TraesCS5B02G457300"/>
</dbReference>
<name>A0A3B6LVL2_WHEAT</name>
<reference evidence="3" key="1">
    <citation type="submission" date="2018-08" db="EMBL/GenBank/DDBJ databases">
        <authorList>
            <person name="Rossello M."/>
        </authorList>
    </citation>
    <scope>NUCLEOTIDE SEQUENCE [LARGE SCALE GENOMIC DNA]</scope>
    <source>
        <strain evidence="3">cv. Chinese Spring</strain>
    </source>
</reference>
<dbReference type="GO" id="GO:0004672">
    <property type="term" value="F:protein kinase activity"/>
    <property type="evidence" value="ECO:0007669"/>
    <property type="project" value="InterPro"/>
</dbReference>
<dbReference type="Gramene" id="TraesCS5B02G457300.1">
    <property type="protein sequence ID" value="TraesCS5B02G457300.1.cds1"/>
    <property type="gene ID" value="TraesCS5B02G457300"/>
</dbReference>
<dbReference type="Pfam" id="PF19584">
    <property type="entry name" value="MCAfunc"/>
    <property type="match status" value="1"/>
</dbReference>
<evidence type="ECO:0000256" key="1">
    <source>
        <dbReference type="SAM" id="MobiDB-lite"/>
    </source>
</evidence>
<dbReference type="Gramene" id="TraesCS5B03G1122600.1">
    <property type="protein sequence ID" value="TraesCS5B03G1122600.1.CDS1"/>
    <property type="gene ID" value="TraesCS5B03G1122600"/>
</dbReference>
<dbReference type="InterPro" id="IPR059179">
    <property type="entry name" value="MLKL-like_MCAfunc"/>
</dbReference>
<dbReference type="SMR" id="A0A3B6LVL2"/>
<dbReference type="PROSITE" id="PS50011">
    <property type="entry name" value="PROTEIN_KINASE_DOM"/>
    <property type="match status" value="1"/>
</dbReference>
<dbReference type="Gramene" id="TraesROB_scaffold_093357_01G000100.1">
    <property type="protein sequence ID" value="TraesROB_scaffold_093357_01G000100.1"/>
    <property type="gene ID" value="TraesROB_scaffold_093357_01G000100"/>
</dbReference>
<dbReference type="Gramene" id="TraesMAC5B03G02983530.1">
    <property type="protein sequence ID" value="TraesMAC5B03G02983530.1.CDS1"/>
    <property type="gene ID" value="TraesMAC5B03G02983530"/>
</dbReference>
<keyword evidence="4" id="KW-1185">Reference proteome</keyword>
<dbReference type="PANTHER" id="PTHR46146:SF8">
    <property type="entry name" value="PROTEIN KINASE DOMAIN-CONTAINING PROTEIN"/>
    <property type="match status" value="1"/>
</dbReference>
<dbReference type="Gene3D" id="1.20.930.20">
    <property type="entry name" value="Adaptor protein Cbl, N-terminal domain"/>
    <property type="match status" value="1"/>
</dbReference>
<dbReference type="InterPro" id="IPR036537">
    <property type="entry name" value="Adaptor_Cbl_N_dom_sf"/>
</dbReference>
<dbReference type="Gene3D" id="3.30.200.20">
    <property type="entry name" value="Phosphorylase Kinase, domain 1"/>
    <property type="match status" value="1"/>
</dbReference>
<dbReference type="Pfam" id="PF00069">
    <property type="entry name" value="Pkinase"/>
    <property type="match status" value="1"/>
</dbReference>
<dbReference type="InterPro" id="IPR011009">
    <property type="entry name" value="Kinase-like_dom_sf"/>
</dbReference>
<gene>
    <name evidence="3" type="primary">LOC123117266</name>
</gene>
<dbReference type="PANTHER" id="PTHR46146">
    <property type="entry name" value="SERINE/THREONINE-PROTEIN KINASE-LIKE PROTEIN CCR4"/>
    <property type="match status" value="1"/>
</dbReference>
<dbReference type="Gramene" id="TraesSYM7B03G04034230.1">
    <property type="protein sequence ID" value="TraesSYM7B03G04034230.1.CDS1"/>
    <property type="gene ID" value="TraesSYM7B03G04034230"/>
</dbReference>
<dbReference type="GO" id="GO:0005524">
    <property type="term" value="F:ATP binding"/>
    <property type="evidence" value="ECO:0007669"/>
    <property type="project" value="InterPro"/>
</dbReference>
<organism evidence="3">
    <name type="scientific">Triticum aestivum</name>
    <name type="common">Wheat</name>
    <dbReference type="NCBI Taxonomy" id="4565"/>
    <lineage>
        <taxon>Eukaryota</taxon>
        <taxon>Viridiplantae</taxon>
        <taxon>Streptophyta</taxon>
        <taxon>Embryophyta</taxon>
        <taxon>Tracheophyta</taxon>
        <taxon>Spermatophyta</taxon>
        <taxon>Magnoliopsida</taxon>
        <taxon>Liliopsida</taxon>
        <taxon>Poales</taxon>
        <taxon>Poaceae</taxon>
        <taxon>BOP clade</taxon>
        <taxon>Pooideae</taxon>
        <taxon>Triticodae</taxon>
        <taxon>Triticeae</taxon>
        <taxon>Triticinae</taxon>
        <taxon>Triticum</taxon>
    </lineage>
</organism>
<protein>
    <recommendedName>
        <fullName evidence="2">Protein kinase domain-containing protein</fullName>
    </recommendedName>
</protein>
<feature type="compositionally biased region" description="Low complexity" evidence="1">
    <location>
        <begin position="415"/>
        <end position="434"/>
    </location>
</feature>
<dbReference type="KEGG" id="taes:123117266"/>
<dbReference type="OMA" id="HQHIVRV"/>
<dbReference type="Gramene" id="TraesARI7B03G04305370.1">
    <property type="protein sequence ID" value="TraesARI7B03G04305370.1.CDS1"/>
    <property type="gene ID" value="TraesARI7B03G04305370"/>
</dbReference>
<dbReference type="Gramene" id="TraesCAD_scaffold_108231_01G000200.1">
    <property type="protein sequence ID" value="TraesCAD_scaffold_108231_01G000200.1"/>
    <property type="gene ID" value="TraesCAD_scaffold_108231_01G000200"/>
</dbReference>